<sequence length="87" mass="10236">MHDYTMIVSTVLSWRDSTMLFHGKEAIFEELRELRNPQGTDYGETDWTSPRKTLYETDSSMTIFDLWAVPEHLRLKAVLAEIERQSI</sequence>
<gene>
    <name evidence="1" type="ORF">KIN20_032141</name>
</gene>
<organism evidence="1 2">
    <name type="scientific">Parelaphostrongylus tenuis</name>
    <name type="common">Meningeal worm</name>
    <dbReference type="NCBI Taxonomy" id="148309"/>
    <lineage>
        <taxon>Eukaryota</taxon>
        <taxon>Metazoa</taxon>
        <taxon>Ecdysozoa</taxon>
        <taxon>Nematoda</taxon>
        <taxon>Chromadorea</taxon>
        <taxon>Rhabditida</taxon>
        <taxon>Rhabditina</taxon>
        <taxon>Rhabditomorpha</taxon>
        <taxon>Strongyloidea</taxon>
        <taxon>Metastrongylidae</taxon>
        <taxon>Parelaphostrongylus</taxon>
    </lineage>
</organism>
<dbReference type="AlphaFoldDB" id="A0AAD5R899"/>
<protein>
    <submittedName>
        <fullName evidence="1">Uncharacterized protein</fullName>
    </submittedName>
</protein>
<dbReference type="Proteomes" id="UP001196413">
    <property type="component" value="Unassembled WGS sequence"/>
</dbReference>
<keyword evidence="2" id="KW-1185">Reference proteome</keyword>
<proteinExistence type="predicted"/>
<name>A0AAD5R899_PARTN</name>
<evidence type="ECO:0000313" key="1">
    <source>
        <dbReference type="EMBL" id="KAJ1370424.1"/>
    </source>
</evidence>
<comment type="caution">
    <text evidence="1">The sequence shown here is derived from an EMBL/GenBank/DDBJ whole genome shotgun (WGS) entry which is preliminary data.</text>
</comment>
<evidence type="ECO:0000313" key="2">
    <source>
        <dbReference type="Proteomes" id="UP001196413"/>
    </source>
</evidence>
<accession>A0AAD5R899</accession>
<dbReference type="EMBL" id="JAHQIW010006778">
    <property type="protein sequence ID" value="KAJ1370424.1"/>
    <property type="molecule type" value="Genomic_DNA"/>
</dbReference>
<reference evidence="1" key="1">
    <citation type="submission" date="2021-06" db="EMBL/GenBank/DDBJ databases">
        <title>Parelaphostrongylus tenuis whole genome reference sequence.</title>
        <authorList>
            <person name="Garwood T.J."/>
            <person name="Larsen P.A."/>
            <person name="Fountain-Jones N.M."/>
            <person name="Garbe J.R."/>
            <person name="Macchietto M.G."/>
            <person name="Kania S.A."/>
            <person name="Gerhold R.W."/>
            <person name="Richards J.E."/>
            <person name="Wolf T.M."/>
        </authorList>
    </citation>
    <scope>NUCLEOTIDE SEQUENCE</scope>
    <source>
        <strain evidence="1">MNPRO001-30</strain>
        <tissue evidence="1">Meninges</tissue>
    </source>
</reference>